<dbReference type="InterPro" id="IPR016135">
    <property type="entry name" value="UBQ-conjugating_enzyme/RWD"/>
</dbReference>
<dbReference type="Pfam" id="PF11793">
    <property type="entry name" value="FANCL_C"/>
    <property type="match status" value="1"/>
</dbReference>
<proteinExistence type="predicted"/>
<evidence type="ECO:0000259" key="4">
    <source>
        <dbReference type="Pfam" id="PF18891"/>
    </source>
</evidence>
<sequence length="589" mass="62698">MADVAMSCACAFVAIPSSSGIDHEGFIFSKVHGTHQYHWIRIQGVDPRTGSPAHAHLEVSPSLEQLLGGSGALGQVCSRLRSAPNVDHFLLDLQEVLERLAYSSIAGPHAGSRGVCSSSSSFRVMQLLLRDLDELGWGCLEEFDQDTARMTLILMDGHGREHRLRLNLPYDYPASPPVAATDLPTPFIFTWHPPPLPPFPDGGRCVSGNGAEGSGMAPGGRHWDRSGLMNCSMNAGDYLHQPTHQHQQQRDPRRQQHHHHHHHHQHLQGQDDGHVSIAGGGRGGGPGGGGSGASAGSACSSIADVFKVFQTAVAQHQTLWRCLDDLDRRTRVLDPPPSLSATRRHLGPPYRRLALGGAASLQLRLDPVDPQGPPPAGGVVFLGPPDCVAHLREGFFGRLHLWDRDSDPVDNLELLLGQPLPAPQGGRRPCGGRNATFTTTGDGDGDDIFDVQGDGKRQEEEEEPLMAECPICMMYLLPLGDNGDESEGAAGYGDGSLMDGFDDGGGEAGCAMQAVRSRRAAGVNDAGCAGGGGGAGLVPDVACPTPACGLAFHTPCLAEWLRSLPDTRVSFNKLFGRCPFCSNPITVRA</sequence>
<dbReference type="CDD" id="cd23832">
    <property type="entry name" value="DRWD-C_FANCL"/>
    <property type="match status" value="1"/>
</dbReference>
<evidence type="ECO:0000259" key="2">
    <source>
        <dbReference type="Pfam" id="PF11793"/>
    </source>
</evidence>
<dbReference type="InterPro" id="IPR026850">
    <property type="entry name" value="FANCL_C"/>
</dbReference>
<reference evidence="5" key="1">
    <citation type="journal article" date="2021" name="Proc. Natl. Acad. Sci. U.S.A.">
        <title>Three genomes in the algal genus Volvox reveal the fate of a haploid sex-determining region after a transition to homothallism.</title>
        <authorList>
            <person name="Yamamoto K."/>
            <person name="Hamaji T."/>
            <person name="Kawai-Toyooka H."/>
            <person name="Matsuzaki R."/>
            <person name="Takahashi F."/>
            <person name="Nishimura Y."/>
            <person name="Kawachi M."/>
            <person name="Noguchi H."/>
            <person name="Minakuchi Y."/>
            <person name="Umen J.G."/>
            <person name="Toyoda A."/>
            <person name="Nozaki H."/>
        </authorList>
    </citation>
    <scope>NUCLEOTIDE SEQUENCE</scope>
    <source>
        <strain evidence="5">NIES-3780</strain>
    </source>
</reference>
<dbReference type="GO" id="GO:0061630">
    <property type="term" value="F:ubiquitin protein ligase activity"/>
    <property type="evidence" value="ECO:0007669"/>
    <property type="project" value="TreeGrafter"/>
</dbReference>
<dbReference type="GO" id="GO:0043240">
    <property type="term" value="C:Fanconi anaemia nuclear complex"/>
    <property type="evidence" value="ECO:0007669"/>
    <property type="project" value="InterPro"/>
</dbReference>
<evidence type="ECO:0008006" key="7">
    <source>
        <dbReference type="Google" id="ProtNLM"/>
    </source>
</evidence>
<dbReference type="GO" id="GO:0036297">
    <property type="term" value="P:interstrand cross-link repair"/>
    <property type="evidence" value="ECO:0007669"/>
    <property type="project" value="InterPro"/>
</dbReference>
<dbReference type="CDD" id="cd23831">
    <property type="entry name" value="DRWD-N_FANCL"/>
    <property type="match status" value="1"/>
</dbReference>
<feature type="domain" description="FANCL C-terminal" evidence="2">
    <location>
        <begin position="536"/>
        <end position="588"/>
    </location>
</feature>
<feature type="domain" description="FANCL UBC-like" evidence="4">
    <location>
        <begin position="319"/>
        <end position="422"/>
    </location>
</feature>
<dbReference type="SMART" id="SM01197">
    <property type="entry name" value="FANCL_C"/>
    <property type="match status" value="1"/>
</dbReference>
<organism evidence="5 6">
    <name type="scientific">Volvox africanus</name>
    <dbReference type="NCBI Taxonomy" id="51714"/>
    <lineage>
        <taxon>Eukaryota</taxon>
        <taxon>Viridiplantae</taxon>
        <taxon>Chlorophyta</taxon>
        <taxon>core chlorophytes</taxon>
        <taxon>Chlorophyceae</taxon>
        <taxon>CS clade</taxon>
        <taxon>Chlamydomonadales</taxon>
        <taxon>Volvocaceae</taxon>
        <taxon>Volvox</taxon>
    </lineage>
</organism>
<protein>
    <recommendedName>
        <fullName evidence="7">RING-type domain-containing protein</fullName>
    </recommendedName>
</protein>
<dbReference type="Proteomes" id="UP000747399">
    <property type="component" value="Unassembled WGS sequence"/>
</dbReference>
<comment type="caution">
    <text evidence="5">The sequence shown here is derived from an EMBL/GenBank/DDBJ whole genome shotgun (WGS) entry which is preliminary data.</text>
</comment>
<dbReference type="PANTHER" id="PTHR13206">
    <property type="entry name" value="UBIQUITIN LIGASE PROTEIN PHF9 FANCONI ANEMIA GROUP L PROTEIN"/>
    <property type="match status" value="1"/>
</dbReference>
<dbReference type="GO" id="GO:0006513">
    <property type="term" value="P:protein monoubiquitination"/>
    <property type="evidence" value="ECO:0007669"/>
    <property type="project" value="TreeGrafter"/>
</dbReference>
<evidence type="ECO:0000256" key="1">
    <source>
        <dbReference type="SAM" id="MobiDB-lite"/>
    </source>
</evidence>
<feature type="compositionally biased region" description="Basic residues" evidence="1">
    <location>
        <begin position="255"/>
        <end position="266"/>
    </location>
</feature>
<dbReference type="PANTHER" id="PTHR13206:SF0">
    <property type="entry name" value="E3 UBIQUITIN-PROTEIN LIGASE FANCL"/>
    <property type="match status" value="1"/>
</dbReference>
<dbReference type="CDD" id="cd23786">
    <property type="entry name" value="ELF_FANCL"/>
    <property type="match status" value="1"/>
</dbReference>
<dbReference type="InterPro" id="IPR026848">
    <property type="entry name" value="Fancl"/>
</dbReference>
<dbReference type="Pfam" id="PF18891">
    <property type="entry name" value="FANCL_d3"/>
    <property type="match status" value="1"/>
</dbReference>
<evidence type="ECO:0000313" key="5">
    <source>
        <dbReference type="EMBL" id="GIL56409.1"/>
    </source>
</evidence>
<feature type="compositionally biased region" description="Gly residues" evidence="1">
    <location>
        <begin position="278"/>
        <end position="293"/>
    </location>
</feature>
<name>A0A8J4B8L6_9CHLO</name>
<evidence type="ECO:0000313" key="6">
    <source>
        <dbReference type="Proteomes" id="UP000747399"/>
    </source>
</evidence>
<dbReference type="Gene3D" id="3.10.110.20">
    <property type="entry name" value="RWD domain-like"/>
    <property type="match status" value="1"/>
</dbReference>
<dbReference type="InterPro" id="IPR044037">
    <property type="entry name" value="FANCL_d3"/>
</dbReference>
<dbReference type="InterPro" id="IPR013083">
    <property type="entry name" value="Znf_RING/FYVE/PHD"/>
</dbReference>
<accession>A0A8J4B8L6</accession>
<dbReference type="EMBL" id="BNCO01000024">
    <property type="protein sequence ID" value="GIL56409.1"/>
    <property type="molecule type" value="Genomic_DNA"/>
</dbReference>
<dbReference type="InterPro" id="IPR043003">
    <property type="entry name" value="FANCL_d3_sf"/>
</dbReference>
<dbReference type="Gene3D" id="3.10.110.10">
    <property type="entry name" value="Ubiquitin Conjugating Enzyme"/>
    <property type="match status" value="1"/>
</dbReference>
<dbReference type="Pfam" id="PF18890">
    <property type="entry name" value="FANCL_d2"/>
    <property type="match status" value="1"/>
</dbReference>
<keyword evidence="6" id="KW-1185">Reference proteome</keyword>
<dbReference type="InterPro" id="IPR043898">
    <property type="entry name" value="FANCL_d2"/>
</dbReference>
<feature type="region of interest" description="Disordered" evidence="1">
    <location>
        <begin position="234"/>
        <end position="296"/>
    </location>
</feature>
<feature type="domain" description="FANCL UBC-like" evidence="3">
    <location>
        <begin position="128"/>
        <end position="193"/>
    </location>
</feature>
<evidence type="ECO:0000259" key="3">
    <source>
        <dbReference type="Pfam" id="PF18890"/>
    </source>
</evidence>
<feature type="region of interest" description="Disordered" evidence="1">
    <location>
        <begin position="420"/>
        <end position="448"/>
    </location>
</feature>
<dbReference type="AlphaFoldDB" id="A0A8J4B8L6"/>
<dbReference type="Gene3D" id="3.30.40.10">
    <property type="entry name" value="Zinc/RING finger domain, C3HC4 (zinc finger)"/>
    <property type="match status" value="1"/>
</dbReference>
<gene>
    <name evidence="5" type="ORF">Vafri_11774</name>
</gene>